<evidence type="ECO:0000256" key="1">
    <source>
        <dbReference type="SAM" id="MobiDB-lite"/>
    </source>
</evidence>
<gene>
    <name evidence="3" type="ORF">BV898_06993</name>
</gene>
<feature type="compositionally biased region" description="Basic and acidic residues" evidence="1">
    <location>
        <begin position="23"/>
        <end position="50"/>
    </location>
</feature>
<accession>A0A1W0WUQ4</accession>
<evidence type="ECO:0000313" key="3">
    <source>
        <dbReference type="EMBL" id="OQV18932.1"/>
    </source>
</evidence>
<sequence>MFSRFLALSLCVALVLVTISSSDAKKHGAEHGRSDNERQHRTGDQHHGRNAEAGNGHHSRDGQRGSGSHTSGRSGSHGSRHGETNHRNH</sequence>
<keyword evidence="4" id="KW-1185">Reference proteome</keyword>
<feature type="region of interest" description="Disordered" evidence="1">
    <location>
        <begin position="21"/>
        <end position="89"/>
    </location>
</feature>
<organism evidence="3 4">
    <name type="scientific">Hypsibius exemplaris</name>
    <name type="common">Freshwater tardigrade</name>
    <dbReference type="NCBI Taxonomy" id="2072580"/>
    <lineage>
        <taxon>Eukaryota</taxon>
        <taxon>Metazoa</taxon>
        <taxon>Ecdysozoa</taxon>
        <taxon>Tardigrada</taxon>
        <taxon>Eutardigrada</taxon>
        <taxon>Parachela</taxon>
        <taxon>Hypsibioidea</taxon>
        <taxon>Hypsibiidae</taxon>
        <taxon>Hypsibius</taxon>
    </lineage>
</organism>
<reference evidence="4" key="1">
    <citation type="submission" date="2017-01" db="EMBL/GenBank/DDBJ databases">
        <title>Comparative genomics of anhydrobiosis in the tardigrade Hypsibius dujardini.</title>
        <authorList>
            <person name="Yoshida Y."/>
            <person name="Koutsovoulos G."/>
            <person name="Laetsch D."/>
            <person name="Stevens L."/>
            <person name="Kumar S."/>
            <person name="Horikawa D."/>
            <person name="Ishino K."/>
            <person name="Komine S."/>
            <person name="Tomita M."/>
            <person name="Blaxter M."/>
            <person name="Arakawa K."/>
        </authorList>
    </citation>
    <scope>NUCLEOTIDE SEQUENCE [LARGE SCALE GENOMIC DNA]</scope>
    <source>
        <strain evidence="4">Z151</strain>
    </source>
</reference>
<dbReference type="Proteomes" id="UP000192578">
    <property type="component" value="Unassembled WGS sequence"/>
</dbReference>
<keyword evidence="2" id="KW-0732">Signal</keyword>
<evidence type="ECO:0000313" key="4">
    <source>
        <dbReference type="Proteomes" id="UP000192578"/>
    </source>
</evidence>
<evidence type="ECO:0000256" key="2">
    <source>
        <dbReference type="SAM" id="SignalP"/>
    </source>
</evidence>
<feature type="chain" id="PRO_5013252480" evidence="2">
    <location>
        <begin position="25"/>
        <end position="89"/>
    </location>
</feature>
<protein>
    <submittedName>
        <fullName evidence="3">Uncharacterized protein</fullName>
    </submittedName>
</protein>
<dbReference type="EMBL" id="MTYJ01000044">
    <property type="protein sequence ID" value="OQV18932.1"/>
    <property type="molecule type" value="Genomic_DNA"/>
</dbReference>
<proteinExistence type="predicted"/>
<feature type="compositionally biased region" description="Basic and acidic residues" evidence="1">
    <location>
        <begin position="80"/>
        <end position="89"/>
    </location>
</feature>
<feature type="compositionally biased region" description="Low complexity" evidence="1">
    <location>
        <begin position="66"/>
        <end position="77"/>
    </location>
</feature>
<comment type="caution">
    <text evidence="3">The sequence shown here is derived from an EMBL/GenBank/DDBJ whole genome shotgun (WGS) entry which is preliminary data.</text>
</comment>
<name>A0A1W0WUQ4_HYPEX</name>
<dbReference type="AlphaFoldDB" id="A0A1W0WUQ4"/>
<feature type="signal peptide" evidence="2">
    <location>
        <begin position="1"/>
        <end position="24"/>
    </location>
</feature>